<dbReference type="OrthoDB" id="9816309at2"/>
<proteinExistence type="predicted"/>
<evidence type="ECO:0000313" key="2">
    <source>
        <dbReference type="Proteomes" id="UP000035720"/>
    </source>
</evidence>
<sequence>MRGATYLESLDSTRAIFDDATGESGSPERLQALVESLLVLALGRSLVVQQSYALDSWAFYVLSKAFAKKESSPGQSEQPPILLHLYGADSFADAAAERVAGIGRGNFESSLFKELVGNEDLCSSLSERIRMGQFEALGERLGGEREEALRGMAALLRGARKGTSAVIQPTERESISMSSAIRQLLQNGEFRKRSSQSTLFDILDRLRLAADSVLANGSANDPLNYRGRIHSQSPFPGHQGGLSVREVAGSDVAFAEVLEFIDTLYNVIVCDSIGTAPILCSTLVATGLGASTELWNLHESQNAAVHAYKLASARRTGSLSLGESFAEDRDAKFEISVSVNRHSAFDIGETFAANHSGPSLENALLDCIVEVLRNWANPVFVRSANALDDAARQGNLEQLNFALAAHGRLIGQILGGKATFHWEGPAVILLVRAASAGISSWLKQELDVSQIVNSILEAAAASLPFGHWTSGNAVARAVSRSVFVTR</sequence>
<organism evidence="1 2">
    <name type="scientific">Nostocoides jenkinsii Ben 74</name>
    <dbReference type="NCBI Taxonomy" id="1193518"/>
    <lineage>
        <taxon>Bacteria</taxon>
        <taxon>Bacillati</taxon>
        <taxon>Actinomycetota</taxon>
        <taxon>Actinomycetes</taxon>
        <taxon>Micrococcales</taxon>
        <taxon>Intrasporangiaceae</taxon>
        <taxon>Nostocoides</taxon>
    </lineage>
</organism>
<dbReference type="EMBL" id="CAJC01000106">
    <property type="protein sequence ID" value="CCI52666.1"/>
    <property type="molecule type" value="Genomic_DNA"/>
</dbReference>
<accession>A0A077M5S8</accession>
<gene>
    <name evidence="1" type="ORF">BN13_1940003</name>
</gene>
<dbReference type="Proteomes" id="UP000035720">
    <property type="component" value="Unassembled WGS sequence"/>
</dbReference>
<evidence type="ECO:0000313" key="1">
    <source>
        <dbReference type="EMBL" id="CCI52666.1"/>
    </source>
</evidence>
<keyword evidence="2" id="KW-1185">Reference proteome</keyword>
<comment type="caution">
    <text evidence="1">The sequence shown here is derived from an EMBL/GenBank/DDBJ whole genome shotgun (WGS) entry which is preliminary data.</text>
</comment>
<dbReference type="RefSeq" id="WP_157038681.1">
    <property type="nucleotide sequence ID" value="NZ_HF571038.1"/>
</dbReference>
<dbReference type="AlphaFoldDB" id="A0A077M5S8"/>
<protein>
    <submittedName>
        <fullName evidence="1">Uncharacterized protein</fullName>
    </submittedName>
</protein>
<reference evidence="1 2" key="1">
    <citation type="journal article" date="2013" name="ISME J.">
        <title>A metabolic model for members of the genus Tetrasphaera involved in enhanced biological phosphorus removal.</title>
        <authorList>
            <person name="Kristiansen R."/>
            <person name="Nguyen H.T.T."/>
            <person name="Saunders A.M."/>
            <person name="Nielsen J.L."/>
            <person name="Wimmer R."/>
            <person name="Le V.Q."/>
            <person name="McIlroy S.J."/>
            <person name="Petrovski S."/>
            <person name="Seviour R.J."/>
            <person name="Calteau A."/>
            <person name="Nielsen K.L."/>
            <person name="Nielsen P.H."/>
        </authorList>
    </citation>
    <scope>NUCLEOTIDE SEQUENCE [LARGE SCALE GENOMIC DNA]</scope>
    <source>
        <strain evidence="1 2">Ben 74</strain>
    </source>
</reference>
<name>A0A077M5S8_9MICO</name>